<evidence type="ECO:0000256" key="3">
    <source>
        <dbReference type="ARBA" id="ARBA00022617"/>
    </source>
</evidence>
<dbReference type="PANTHER" id="PTHR33577:SF19">
    <property type="entry name" value="HEME HALOPEROXIDASE FAMILY PROFILE DOMAIN-CONTAINING PROTEIN-RELATED"/>
    <property type="match status" value="1"/>
</dbReference>
<feature type="domain" description="Heme haloperoxidase family profile" evidence="8">
    <location>
        <begin position="45"/>
        <end position="254"/>
    </location>
</feature>
<dbReference type="EMBL" id="JAUEPP010000002">
    <property type="protein sequence ID" value="KAK3350523.1"/>
    <property type="molecule type" value="Genomic_DNA"/>
</dbReference>
<dbReference type="InterPro" id="IPR036851">
    <property type="entry name" value="Chloroperoxidase-like_sf"/>
</dbReference>
<proteinExistence type="inferred from homology"/>
<evidence type="ECO:0000256" key="6">
    <source>
        <dbReference type="ARBA" id="ARBA00023004"/>
    </source>
</evidence>
<evidence type="ECO:0000256" key="7">
    <source>
        <dbReference type="ARBA" id="ARBA00025795"/>
    </source>
</evidence>
<comment type="caution">
    <text evidence="9">The sequence shown here is derived from an EMBL/GenBank/DDBJ whole genome shotgun (WGS) entry which is preliminary data.</text>
</comment>
<evidence type="ECO:0000256" key="4">
    <source>
        <dbReference type="ARBA" id="ARBA00022723"/>
    </source>
</evidence>
<dbReference type="RefSeq" id="XP_062683818.1">
    <property type="nucleotide sequence ID" value="XM_062826219.1"/>
</dbReference>
<keyword evidence="3" id="KW-0349">Heme</keyword>
<dbReference type="Gene3D" id="1.10.489.10">
    <property type="entry name" value="Chloroperoxidase-like"/>
    <property type="match status" value="1"/>
</dbReference>
<dbReference type="PROSITE" id="PS51405">
    <property type="entry name" value="HEME_HALOPEROXIDASE"/>
    <property type="match status" value="1"/>
</dbReference>
<dbReference type="GO" id="GO:0046872">
    <property type="term" value="F:metal ion binding"/>
    <property type="evidence" value="ECO:0007669"/>
    <property type="project" value="UniProtKB-KW"/>
</dbReference>
<keyword evidence="10" id="KW-1185">Reference proteome</keyword>
<evidence type="ECO:0000256" key="5">
    <source>
        <dbReference type="ARBA" id="ARBA00023002"/>
    </source>
</evidence>
<reference evidence="9" key="1">
    <citation type="journal article" date="2023" name="Mol. Phylogenet. Evol.">
        <title>Genome-scale phylogeny and comparative genomics of the fungal order Sordariales.</title>
        <authorList>
            <person name="Hensen N."/>
            <person name="Bonometti L."/>
            <person name="Westerberg I."/>
            <person name="Brannstrom I.O."/>
            <person name="Guillou S."/>
            <person name="Cros-Aarteil S."/>
            <person name="Calhoun S."/>
            <person name="Haridas S."/>
            <person name="Kuo A."/>
            <person name="Mondo S."/>
            <person name="Pangilinan J."/>
            <person name="Riley R."/>
            <person name="LaButti K."/>
            <person name="Andreopoulos B."/>
            <person name="Lipzen A."/>
            <person name="Chen C."/>
            <person name="Yan M."/>
            <person name="Daum C."/>
            <person name="Ng V."/>
            <person name="Clum A."/>
            <person name="Steindorff A."/>
            <person name="Ohm R.A."/>
            <person name="Martin F."/>
            <person name="Silar P."/>
            <person name="Natvig D.O."/>
            <person name="Lalanne C."/>
            <person name="Gautier V."/>
            <person name="Ament-Velasquez S.L."/>
            <person name="Kruys A."/>
            <person name="Hutchinson M.I."/>
            <person name="Powell A.J."/>
            <person name="Barry K."/>
            <person name="Miller A.N."/>
            <person name="Grigoriev I.V."/>
            <person name="Debuchy R."/>
            <person name="Gladieux P."/>
            <person name="Hiltunen Thoren M."/>
            <person name="Johannesson H."/>
        </authorList>
    </citation>
    <scope>NUCLEOTIDE SEQUENCE</scope>
    <source>
        <strain evidence="9">CBS 560.94</strain>
    </source>
</reference>
<accession>A0AAE0JJF3</accession>
<reference evidence="9" key="2">
    <citation type="submission" date="2023-06" db="EMBL/GenBank/DDBJ databases">
        <authorList>
            <consortium name="Lawrence Berkeley National Laboratory"/>
            <person name="Haridas S."/>
            <person name="Hensen N."/>
            <person name="Bonometti L."/>
            <person name="Westerberg I."/>
            <person name="Brannstrom I.O."/>
            <person name="Guillou S."/>
            <person name="Cros-Aarteil S."/>
            <person name="Calhoun S."/>
            <person name="Kuo A."/>
            <person name="Mondo S."/>
            <person name="Pangilinan J."/>
            <person name="Riley R."/>
            <person name="Labutti K."/>
            <person name="Andreopoulos B."/>
            <person name="Lipzen A."/>
            <person name="Chen C."/>
            <person name="Yanf M."/>
            <person name="Daum C."/>
            <person name="Ng V."/>
            <person name="Clum A."/>
            <person name="Steindorff A."/>
            <person name="Ohm R."/>
            <person name="Martin F."/>
            <person name="Silar P."/>
            <person name="Natvig D."/>
            <person name="Lalanne C."/>
            <person name="Gautier V."/>
            <person name="Ament-Velasquez S.L."/>
            <person name="Kruys A."/>
            <person name="Hutchinson M.I."/>
            <person name="Powell A.J."/>
            <person name="Barry K."/>
            <person name="Miller A.N."/>
            <person name="Grigoriev I.V."/>
            <person name="Debuchy R."/>
            <person name="Gladieux P."/>
            <person name="Thoren M.H."/>
            <person name="Johannesson H."/>
        </authorList>
    </citation>
    <scope>NUCLEOTIDE SEQUENCE</scope>
    <source>
        <strain evidence="9">CBS 560.94</strain>
    </source>
</reference>
<dbReference type="SUPFAM" id="SSF47571">
    <property type="entry name" value="Cloroperoxidase"/>
    <property type="match status" value="1"/>
</dbReference>
<dbReference type="Proteomes" id="UP001278500">
    <property type="component" value="Unassembled WGS sequence"/>
</dbReference>
<dbReference type="AlphaFoldDB" id="A0AAE0JJF3"/>
<dbReference type="GeneID" id="87863373"/>
<keyword evidence="4" id="KW-0479">Metal-binding</keyword>
<keyword evidence="6" id="KW-0408">Iron</keyword>
<comment type="cofactor">
    <cofactor evidence="1">
        <name>heme b</name>
        <dbReference type="ChEBI" id="CHEBI:60344"/>
    </cofactor>
</comment>
<evidence type="ECO:0000256" key="2">
    <source>
        <dbReference type="ARBA" id="ARBA00022559"/>
    </source>
</evidence>
<keyword evidence="2 9" id="KW-0575">Peroxidase</keyword>
<dbReference type="InterPro" id="IPR000028">
    <property type="entry name" value="Chloroperoxidase"/>
</dbReference>
<keyword evidence="5" id="KW-0560">Oxidoreductase</keyword>
<dbReference type="Pfam" id="PF01328">
    <property type="entry name" value="Peroxidase_2"/>
    <property type="match status" value="1"/>
</dbReference>
<evidence type="ECO:0000313" key="10">
    <source>
        <dbReference type="Proteomes" id="UP001278500"/>
    </source>
</evidence>
<gene>
    <name evidence="9" type="ORF">B0H65DRAFT_455055</name>
</gene>
<evidence type="ECO:0000259" key="8">
    <source>
        <dbReference type="PROSITE" id="PS51405"/>
    </source>
</evidence>
<name>A0AAE0JJF3_9PEZI</name>
<evidence type="ECO:0000256" key="1">
    <source>
        <dbReference type="ARBA" id="ARBA00001970"/>
    </source>
</evidence>
<evidence type="ECO:0000313" key="9">
    <source>
        <dbReference type="EMBL" id="KAK3350523.1"/>
    </source>
</evidence>
<dbReference type="GO" id="GO:0004601">
    <property type="term" value="F:peroxidase activity"/>
    <property type="evidence" value="ECO:0007669"/>
    <property type="project" value="UniProtKB-KW"/>
</dbReference>
<sequence length="269" mass="29439">MSSSSSSNITSTAFGIKVMSFLTSILAGGIEAYAKLTGKSEDKEEDHSWQKPGPDDRRCPCPMLNALANHGYLPHDGKDISLAALMQGLKRGINLAPDASLIVGFKALQASSTGRWITFHLDDLNKHGVIEHDGSLSRGDISMGDNHTFSPEIWATTLQVIGSDERISIEKAAQMRGFRIAEGPKINPHGFKMSSDDLRFSAIETALYLRVFGRGTEGGAETRWVRVMFEEERLPIEEGFKRSDNPLTIAEILELQRKVEAVGAAPDPK</sequence>
<dbReference type="PANTHER" id="PTHR33577">
    <property type="entry name" value="STERIGMATOCYSTIN BIOSYNTHESIS PEROXIDASE STCC-RELATED"/>
    <property type="match status" value="1"/>
</dbReference>
<protein>
    <submittedName>
        <fullName evidence="9">Peroxidase, family 2-domain-containing protein</fullName>
    </submittedName>
</protein>
<comment type="similarity">
    <text evidence="7">Belongs to the chloroperoxidase family.</text>
</comment>
<organism evidence="9 10">
    <name type="scientific">Neurospora tetraspora</name>
    <dbReference type="NCBI Taxonomy" id="94610"/>
    <lineage>
        <taxon>Eukaryota</taxon>
        <taxon>Fungi</taxon>
        <taxon>Dikarya</taxon>
        <taxon>Ascomycota</taxon>
        <taxon>Pezizomycotina</taxon>
        <taxon>Sordariomycetes</taxon>
        <taxon>Sordariomycetidae</taxon>
        <taxon>Sordariales</taxon>
        <taxon>Sordariaceae</taxon>
        <taxon>Neurospora</taxon>
    </lineage>
</organism>